<reference evidence="1" key="1">
    <citation type="submission" date="2021-01" db="EMBL/GenBank/DDBJ databases">
        <authorList>
            <consortium name="Genoscope - CEA"/>
            <person name="William W."/>
        </authorList>
    </citation>
    <scope>NUCLEOTIDE SEQUENCE</scope>
</reference>
<gene>
    <name evidence="1" type="ORF">DARMORV10_C05P49140.1</name>
</gene>
<sequence length="164" mass="18436">MENRDEERVEKHNICNTYIYDQSSIENDFKLTGVVGAIIFNIHPLYRILNSNDSQEHDLPFNATLSSLRRCNYTYKKFIRGLIINIKELSPAASDMDMVLDSIQSSNEGESQGILSVSDPKLSQTRKEGLPFAPEAQELADTGSCPVILLLHENVIADCIFRGD</sequence>
<dbReference type="AlphaFoldDB" id="A0A816LBB1"/>
<protein>
    <submittedName>
        <fullName evidence="1">(rape) hypothetical protein</fullName>
    </submittedName>
</protein>
<accession>A0A816LBB1</accession>
<dbReference type="Proteomes" id="UP001295469">
    <property type="component" value="Chromosome C05"/>
</dbReference>
<dbReference type="EMBL" id="HG994369">
    <property type="protein sequence ID" value="CAF1933680.1"/>
    <property type="molecule type" value="Genomic_DNA"/>
</dbReference>
<evidence type="ECO:0000313" key="1">
    <source>
        <dbReference type="EMBL" id="CAF1933680.1"/>
    </source>
</evidence>
<organism evidence="1">
    <name type="scientific">Brassica napus</name>
    <name type="common">Rape</name>
    <dbReference type="NCBI Taxonomy" id="3708"/>
    <lineage>
        <taxon>Eukaryota</taxon>
        <taxon>Viridiplantae</taxon>
        <taxon>Streptophyta</taxon>
        <taxon>Embryophyta</taxon>
        <taxon>Tracheophyta</taxon>
        <taxon>Spermatophyta</taxon>
        <taxon>Magnoliopsida</taxon>
        <taxon>eudicotyledons</taxon>
        <taxon>Gunneridae</taxon>
        <taxon>Pentapetalae</taxon>
        <taxon>rosids</taxon>
        <taxon>malvids</taxon>
        <taxon>Brassicales</taxon>
        <taxon>Brassicaceae</taxon>
        <taxon>Brassiceae</taxon>
        <taxon>Brassica</taxon>
    </lineage>
</organism>
<name>A0A816LBB1_BRANA</name>
<proteinExistence type="predicted"/>